<evidence type="ECO:0000313" key="2">
    <source>
        <dbReference type="Proteomes" id="UP001595462"/>
    </source>
</evidence>
<sequence>MHRIPRSNASSAREFVAGVAICYNQAVILQRTPDTAGTSIRVSEELALTSKAESQLMQRSQAGQIEYWARIGRAIEHSGQFDYQHIASALKGEVAVDQLTSYEKPVYDELHDEAMRHSSATEIREHRQRIQAMRQAGVDIESLGD</sequence>
<name>A0ABV7ERT8_9GAMM</name>
<dbReference type="EMBL" id="JBHRSS010000004">
    <property type="protein sequence ID" value="MFC3104616.1"/>
    <property type="molecule type" value="Genomic_DNA"/>
</dbReference>
<dbReference type="RefSeq" id="WP_380690025.1">
    <property type="nucleotide sequence ID" value="NZ_JBHRSS010000004.1"/>
</dbReference>
<accession>A0ABV7ERT8</accession>
<dbReference type="Proteomes" id="UP001595462">
    <property type="component" value="Unassembled WGS sequence"/>
</dbReference>
<gene>
    <name evidence="1" type="ORF">ACFOSU_12045</name>
</gene>
<organism evidence="1 2">
    <name type="scientific">Salinisphaera aquimarina</name>
    <dbReference type="NCBI Taxonomy" id="2094031"/>
    <lineage>
        <taxon>Bacteria</taxon>
        <taxon>Pseudomonadati</taxon>
        <taxon>Pseudomonadota</taxon>
        <taxon>Gammaproteobacteria</taxon>
        <taxon>Salinisphaerales</taxon>
        <taxon>Salinisphaeraceae</taxon>
        <taxon>Salinisphaera</taxon>
    </lineage>
</organism>
<keyword evidence="2" id="KW-1185">Reference proteome</keyword>
<comment type="caution">
    <text evidence="1">The sequence shown here is derived from an EMBL/GenBank/DDBJ whole genome shotgun (WGS) entry which is preliminary data.</text>
</comment>
<proteinExistence type="predicted"/>
<protein>
    <recommendedName>
        <fullName evidence="3">ParD-like antitoxin of type II toxin-antitoxin system</fullName>
    </recommendedName>
</protein>
<dbReference type="InterPro" id="IPR021831">
    <property type="entry name" value="ParD-like"/>
</dbReference>
<evidence type="ECO:0000313" key="1">
    <source>
        <dbReference type="EMBL" id="MFC3104616.1"/>
    </source>
</evidence>
<evidence type="ECO:0008006" key="3">
    <source>
        <dbReference type="Google" id="ProtNLM"/>
    </source>
</evidence>
<dbReference type="Pfam" id="PF11903">
    <property type="entry name" value="ParD_like"/>
    <property type="match status" value="1"/>
</dbReference>
<reference evidence="2" key="1">
    <citation type="journal article" date="2019" name="Int. J. Syst. Evol. Microbiol.">
        <title>The Global Catalogue of Microorganisms (GCM) 10K type strain sequencing project: providing services to taxonomists for standard genome sequencing and annotation.</title>
        <authorList>
            <consortium name="The Broad Institute Genomics Platform"/>
            <consortium name="The Broad Institute Genome Sequencing Center for Infectious Disease"/>
            <person name="Wu L."/>
            <person name="Ma J."/>
        </authorList>
    </citation>
    <scope>NUCLEOTIDE SEQUENCE [LARGE SCALE GENOMIC DNA]</scope>
    <source>
        <strain evidence="2">KCTC 52640</strain>
    </source>
</reference>